<evidence type="ECO:0000313" key="2">
    <source>
        <dbReference type="Proteomes" id="UP000217994"/>
    </source>
</evidence>
<dbReference type="Gene3D" id="3.40.50.150">
    <property type="entry name" value="Vaccinia Virus protein VP39"/>
    <property type="match status" value="1"/>
</dbReference>
<dbReference type="Pfam" id="PF13578">
    <property type="entry name" value="Methyltransf_24"/>
    <property type="match status" value="1"/>
</dbReference>
<protein>
    <recommendedName>
        <fullName evidence="3">Class I SAM-dependent methyltransferase</fullName>
    </recommendedName>
</protein>
<gene>
    <name evidence="1" type="ORF">BZL54_31355</name>
</gene>
<sequence length="232" mass="25574">MSAGLAQIQAEHGYRGNIVEIGVYHGKYLTGLATTLLDGEKAIAIDVFDDQSKNADLVGYDEVGSSGIHDLTQQAFLDNAKRYCPNADIAVIQRSSLEVRPEDILSHGDKVRFFSIDGGHTLDVLLNDLHLAVATLAPHGIISIDDILNPQWPGIITGVVRFFDGETNLRPVAFVSNKLLCAFEPFANFYRKALLDIAPQAIQRRDVEFSNYTADQYQDGDEYDRFLASING</sequence>
<organism evidence="1 2">
    <name type="scientific">Burkholderia ubonensis subsp. mesacidophila</name>
    <dbReference type="NCBI Taxonomy" id="265293"/>
    <lineage>
        <taxon>Bacteria</taxon>
        <taxon>Pseudomonadati</taxon>
        <taxon>Pseudomonadota</taxon>
        <taxon>Betaproteobacteria</taxon>
        <taxon>Burkholderiales</taxon>
        <taxon>Burkholderiaceae</taxon>
        <taxon>Burkholderia</taxon>
        <taxon>Burkholderia cepacia complex</taxon>
    </lineage>
</organism>
<dbReference type="EMBL" id="MTZU01000107">
    <property type="protein sequence ID" value="PCE26498.1"/>
    <property type="molecule type" value="Genomic_DNA"/>
</dbReference>
<comment type="caution">
    <text evidence="1">The sequence shown here is derived from an EMBL/GenBank/DDBJ whole genome shotgun (WGS) entry which is preliminary data.</text>
</comment>
<reference evidence="1 2" key="1">
    <citation type="submission" date="2017-01" db="EMBL/GenBank/DDBJ databases">
        <title>Whole-Genome Shotgun Sequencing of Two beta-Proteobacterial Species in Search of the Bulgecin Biosynthetic Cluster.</title>
        <authorList>
            <person name="Horsman M.E."/>
            <person name="Marous D.R."/>
            <person name="Li R."/>
            <person name="Oliver R.A."/>
            <person name="Byun B."/>
            <person name="Emrich S.J."/>
            <person name="Boggess B."/>
            <person name="Townsend C.A."/>
            <person name="Mobashery S."/>
        </authorList>
    </citation>
    <scope>NUCLEOTIDE SEQUENCE [LARGE SCALE GENOMIC DNA]</scope>
    <source>
        <strain evidence="1 2">ATCC 31433</strain>
    </source>
</reference>
<dbReference type="InterPro" id="IPR029063">
    <property type="entry name" value="SAM-dependent_MTases_sf"/>
</dbReference>
<evidence type="ECO:0008006" key="3">
    <source>
        <dbReference type="Google" id="ProtNLM"/>
    </source>
</evidence>
<evidence type="ECO:0000313" key="1">
    <source>
        <dbReference type="EMBL" id="PCE26498.1"/>
    </source>
</evidence>
<dbReference type="SUPFAM" id="SSF53335">
    <property type="entry name" value="S-adenosyl-L-methionine-dependent methyltransferases"/>
    <property type="match status" value="1"/>
</dbReference>
<proteinExistence type="predicted"/>
<name>A0A2A4F1H6_9BURK</name>
<accession>A0A2A4F1H6</accession>
<dbReference type="Proteomes" id="UP000217994">
    <property type="component" value="Unassembled WGS sequence"/>
</dbReference>
<dbReference type="AlphaFoldDB" id="A0A2A4F1H6"/>